<feature type="transmembrane region" description="Helical" evidence="1">
    <location>
        <begin position="12"/>
        <end position="33"/>
    </location>
</feature>
<keyword evidence="1" id="KW-0472">Membrane</keyword>
<proteinExistence type="predicted"/>
<dbReference type="STRING" id="330734.ABA45_17500"/>
<evidence type="ECO:0000256" key="1">
    <source>
        <dbReference type="SAM" id="Phobius"/>
    </source>
</evidence>
<dbReference type="EMBL" id="CP011494">
    <property type="protein sequence ID" value="AKO54012.1"/>
    <property type="molecule type" value="Genomic_DNA"/>
</dbReference>
<name>A0A0H4IGF9_9GAMM</name>
<gene>
    <name evidence="2" type="ORF">ABA45_17500</name>
</gene>
<evidence type="ECO:0008006" key="4">
    <source>
        <dbReference type="Google" id="ProtNLM"/>
    </source>
</evidence>
<keyword evidence="1" id="KW-1133">Transmembrane helix</keyword>
<dbReference type="KEGG" id="mpq:ABA45_17500"/>
<dbReference type="AlphaFoldDB" id="A0A0H4IGF9"/>
<dbReference type="PATRIC" id="fig|330734.3.peg.3674"/>
<dbReference type="Pfam" id="PF07386">
    <property type="entry name" value="DUF1499"/>
    <property type="match status" value="1"/>
</dbReference>
<sequence>MSSLSQPHRRGGKWPVLCAWLAVTALIAAGALMTTSGTAFRMEWIALGDAFSWLRMGAQLAAVAAILGIVSLLVAGLCKRWGAALTGAVVAVVAVTMIAMPVQMQQRAQTVPPIHDITTDMDNPPAFVALANARETAPNAVDYPGVETARQQRASYPMLQPVTLAVPMARVQTAARDLIAARDWQLAEASPTTLEATAITLEATASTRWFGFKDDVVIRLTDTSDGVRVDMRSASRLGKSDLGTNAERIQDFLEDLQRAVR</sequence>
<dbReference type="Proteomes" id="UP000036406">
    <property type="component" value="Chromosome"/>
</dbReference>
<accession>A0A0H4IGF9</accession>
<keyword evidence="3" id="KW-1185">Reference proteome</keyword>
<feature type="transmembrane region" description="Helical" evidence="1">
    <location>
        <begin position="81"/>
        <end position="102"/>
    </location>
</feature>
<reference evidence="2 3" key="1">
    <citation type="submission" date="2015-05" db="EMBL/GenBank/DDBJ databases">
        <title>Complete genome of Marinobacter psychrophilus strain 20041T isolated from sea-ice of the Canadian Basin.</title>
        <authorList>
            <person name="Song L."/>
            <person name="Ren L."/>
            <person name="Yu Y."/>
            <person name="Wang X."/>
        </authorList>
    </citation>
    <scope>NUCLEOTIDE SEQUENCE [LARGE SCALE GENOMIC DNA]</scope>
    <source>
        <strain evidence="2 3">20041</strain>
    </source>
</reference>
<protein>
    <recommendedName>
        <fullName evidence="4">DUF1499 domain-containing protein</fullName>
    </recommendedName>
</protein>
<dbReference type="RefSeq" id="WP_048388302.1">
    <property type="nucleotide sequence ID" value="NZ_CP011494.1"/>
</dbReference>
<feature type="transmembrane region" description="Helical" evidence="1">
    <location>
        <begin position="53"/>
        <end position="74"/>
    </location>
</feature>
<evidence type="ECO:0000313" key="2">
    <source>
        <dbReference type="EMBL" id="AKO54012.1"/>
    </source>
</evidence>
<organism evidence="2 3">
    <name type="scientific">Marinobacter psychrophilus</name>
    <dbReference type="NCBI Taxonomy" id="330734"/>
    <lineage>
        <taxon>Bacteria</taxon>
        <taxon>Pseudomonadati</taxon>
        <taxon>Pseudomonadota</taxon>
        <taxon>Gammaproteobacteria</taxon>
        <taxon>Pseudomonadales</taxon>
        <taxon>Marinobacteraceae</taxon>
        <taxon>Marinobacter</taxon>
    </lineage>
</organism>
<keyword evidence="1" id="KW-0812">Transmembrane</keyword>
<dbReference type="InterPro" id="IPR010865">
    <property type="entry name" value="DUF1499"/>
</dbReference>
<evidence type="ECO:0000313" key="3">
    <source>
        <dbReference type="Proteomes" id="UP000036406"/>
    </source>
</evidence>